<protein>
    <submittedName>
        <fullName evidence="7">TraR/DksA family transcriptional regulator</fullName>
    </submittedName>
</protein>
<dbReference type="GO" id="GO:0008270">
    <property type="term" value="F:zinc ion binding"/>
    <property type="evidence" value="ECO:0007669"/>
    <property type="project" value="UniProtKB-KW"/>
</dbReference>
<dbReference type="PANTHER" id="PTHR33823:SF4">
    <property type="entry name" value="GENERAL STRESS PROTEIN 16O"/>
    <property type="match status" value="1"/>
</dbReference>
<sequence>MHNNKEQLLALQKEFNNRIVKIDKDLHSRLSSAKFSEQAVDHQNDDVILNLKNEAQQELEQVNHALLKIERDVYGTCEKCHSAISAERLDAIPFTAYCKNCAV</sequence>
<evidence type="ECO:0000256" key="4">
    <source>
        <dbReference type="PROSITE-ProRule" id="PRU00510"/>
    </source>
</evidence>
<dbReference type="EMBL" id="CP003837">
    <property type="protein sequence ID" value="AGH46866.1"/>
    <property type="molecule type" value="Genomic_DNA"/>
</dbReference>
<name>K6ZJ14_9ALTE</name>
<keyword evidence="8" id="KW-1185">Reference proteome</keyword>
<organism evidence="7 8">
    <name type="scientific">Paraglaciecola psychrophila 170</name>
    <dbReference type="NCBI Taxonomy" id="1129794"/>
    <lineage>
        <taxon>Bacteria</taxon>
        <taxon>Pseudomonadati</taxon>
        <taxon>Pseudomonadota</taxon>
        <taxon>Gammaproteobacteria</taxon>
        <taxon>Alteromonadales</taxon>
        <taxon>Alteromonadaceae</taxon>
        <taxon>Paraglaciecola</taxon>
    </lineage>
</organism>
<evidence type="ECO:0000259" key="6">
    <source>
        <dbReference type="Pfam" id="PF21173"/>
    </source>
</evidence>
<dbReference type="AlphaFoldDB" id="K6ZJ14"/>
<keyword evidence="2" id="KW-0863">Zinc-finger</keyword>
<dbReference type="Pfam" id="PF01258">
    <property type="entry name" value="zf-dskA_traR"/>
    <property type="match status" value="1"/>
</dbReference>
<dbReference type="PANTHER" id="PTHR33823">
    <property type="entry name" value="RNA POLYMERASE-BINDING TRANSCRIPTION FACTOR DKSA-RELATED"/>
    <property type="match status" value="1"/>
</dbReference>
<feature type="domain" description="DnaK suppressor protein-like N-terminal" evidence="6">
    <location>
        <begin position="7"/>
        <end position="69"/>
    </location>
</feature>
<gene>
    <name evidence="7" type="primary">dksA</name>
    <name evidence="7" type="ORF">C427_4767</name>
</gene>
<dbReference type="InterPro" id="IPR000962">
    <property type="entry name" value="Znf_DskA_TraR"/>
</dbReference>
<dbReference type="Gene3D" id="1.20.120.910">
    <property type="entry name" value="DksA, coiled-coil domain"/>
    <property type="match status" value="1"/>
</dbReference>
<proteinExistence type="predicted"/>
<evidence type="ECO:0000256" key="3">
    <source>
        <dbReference type="ARBA" id="ARBA00022833"/>
    </source>
</evidence>
<evidence type="ECO:0000313" key="8">
    <source>
        <dbReference type="Proteomes" id="UP000011864"/>
    </source>
</evidence>
<dbReference type="KEGG" id="gps:C427_4767"/>
<keyword evidence="3" id="KW-0862">Zinc</keyword>
<dbReference type="Proteomes" id="UP000011864">
    <property type="component" value="Chromosome"/>
</dbReference>
<evidence type="ECO:0000256" key="1">
    <source>
        <dbReference type="ARBA" id="ARBA00022723"/>
    </source>
</evidence>
<feature type="zinc finger region" description="dksA C4-type" evidence="4">
    <location>
        <begin position="77"/>
        <end position="101"/>
    </location>
</feature>
<feature type="domain" description="Zinc finger DksA/TraR C4-type" evidence="5">
    <location>
        <begin position="74"/>
        <end position="102"/>
    </location>
</feature>
<evidence type="ECO:0000259" key="5">
    <source>
        <dbReference type="Pfam" id="PF01258"/>
    </source>
</evidence>
<dbReference type="STRING" id="1129794.C427_4767"/>
<dbReference type="SUPFAM" id="SSF57716">
    <property type="entry name" value="Glucocorticoid receptor-like (DNA-binding domain)"/>
    <property type="match status" value="1"/>
</dbReference>
<dbReference type="PATRIC" id="fig|1129794.4.peg.4748"/>
<dbReference type="PROSITE" id="PS01102">
    <property type="entry name" value="ZF_DKSA_1"/>
    <property type="match status" value="1"/>
</dbReference>
<accession>K6ZJ14</accession>
<dbReference type="InterPro" id="IPR020458">
    <property type="entry name" value="Znf_DskA_TraR_CS"/>
</dbReference>
<keyword evidence="1" id="KW-0479">Metal-binding</keyword>
<evidence type="ECO:0000313" key="7">
    <source>
        <dbReference type="EMBL" id="AGH46866.1"/>
    </source>
</evidence>
<dbReference type="Pfam" id="PF21173">
    <property type="entry name" value="DksA-like_N"/>
    <property type="match status" value="1"/>
</dbReference>
<dbReference type="InterPro" id="IPR048487">
    <property type="entry name" value="DksA-like_N"/>
</dbReference>
<dbReference type="OrthoDB" id="6064855at2"/>
<dbReference type="HOGENOM" id="CLU_043144_3_2_6"/>
<dbReference type="PROSITE" id="PS51128">
    <property type="entry name" value="ZF_DKSA_2"/>
    <property type="match status" value="1"/>
</dbReference>
<dbReference type="RefSeq" id="WP_007635000.1">
    <property type="nucleotide sequence ID" value="NC_020514.1"/>
</dbReference>
<evidence type="ECO:0000256" key="2">
    <source>
        <dbReference type="ARBA" id="ARBA00022771"/>
    </source>
</evidence>
<reference evidence="7 8" key="1">
    <citation type="journal article" date="2013" name="Genome Announc.">
        <title>Complete Genome Sequence of Glaciecola psychrophila Strain 170T.</title>
        <authorList>
            <person name="Yin J."/>
            <person name="Chen J."/>
            <person name="Liu G."/>
            <person name="Yu Y."/>
            <person name="Song L."/>
            <person name="Wang X."/>
            <person name="Qu X."/>
        </authorList>
    </citation>
    <scope>NUCLEOTIDE SEQUENCE [LARGE SCALE GENOMIC DNA]</scope>
    <source>
        <strain evidence="7 8">170</strain>
    </source>
</reference>
<dbReference type="eggNOG" id="COG1734">
    <property type="taxonomic scope" value="Bacteria"/>
</dbReference>